<feature type="domain" description="Major facilitator superfamily (MFS) profile" evidence="9">
    <location>
        <begin position="14"/>
        <end position="463"/>
    </location>
</feature>
<feature type="transmembrane region" description="Helical" evidence="8">
    <location>
        <begin position="268"/>
        <end position="289"/>
    </location>
</feature>
<dbReference type="Gene3D" id="1.20.1250.20">
    <property type="entry name" value="MFS general substrate transporter like domains"/>
    <property type="match status" value="1"/>
</dbReference>
<reference evidence="10" key="2">
    <citation type="submission" date="2020-09" db="EMBL/GenBank/DDBJ databases">
        <authorList>
            <person name="Sun Q."/>
            <person name="Zhou Y."/>
        </authorList>
    </citation>
    <scope>NUCLEOTIDE SEQUENCE</scope>
    <source>
        <strain evidence="10">CGMCC 1.16548</strain>
    </source>
</reference>
<dbReference type="InterPro" id="IPR011701">
    <property type="entry name" value="MFS"/>
</dbReference>
<feature type="transmembrane region" description="Helical" evidence="8">
    <location>
        <begin position="403"/>
        <end position="424"/>
    </location>
</feature>
<dbReference type="EMBL" id="BNAI01000003">
    <property type="protein sequence ID" value="GHF18774.1"/>
    <property type="molecule type" value="Genomic_DNA"/>
</dbReference>
<evidence type="ECO:0000256" key="3">
    <source>
        <dbReference type="ARBA" id="ARBA00022448"/>
    </source>
</evidence>
<dbReference type="InterPro" id="IPR020846">
    <property type="entry name" value="MFS_dom"/>
</dbReference>
<organism evidence="10 11">
    <name type="scientific">Pseudolysinimonas yzui</name>
    <dbReference type="NCBI Taxonomy" id="2708254"/>
    <lineage>
        <taxon>Bacteria</taxon>
        <taxon>Bacillati</taxon>
        <taxon>Actinomycetota</taxon>
        <taxon>Actinomycetes</taxon>
        <taxon>Micrococcales</taxon>
        <taxon>Microbacteriaceae</taxon>
        <taxon>Pseudolysinimonas</taxon>
    </lineage>
</organism>
<evidence type="ECO:0000313" key="11">
    <source>
        <dbReference type="Proteomes" id="UP000617531"/>
    </source>
</evidence>
<dbReference type="GO" id="GO:0022857">
    <property type="term" value="F:transmembrane transporter activity"/>
    <property type="evidence" value="ECO:0007669"/>
    <property type="project" value="InterPro"/>
</dbReference>
<evidence type="ECO:0000256" key="2">
    <source>
        <dbReference type="ARBA" id="ARBA00007520"/>
    </source>
</evidence>
<dbReference type="InterPro" id="IPR036259">
    <property type="entry name" value="MFS_trans_sf"/>
</dbReference>
<comment type="subcellular location">
    <subcellularLocation>
        <location evidence="1">Cell inner membrane</location>
        <topology evidence="1">Multi-pass membrane protein</topology>
    </subcellularLocation>
</comment>
<protein>
    <submittedName>
        <fullName evidence="10">MFS transporter</fullName>
    </submittedName>
</protein>
<dbReference type="Gene3D" id="1.20.1720.10">
    <property type="entry name" value="Multidrug resistance protein D"/>
    <property type="match status" value="1"/>
</dbReference>
<evidence type="ECO:0000256" key="1">
    <source>
        <dbReference type="ARBA" id="ARBA00004429"/>
    </source>
</evidence>
<dbReference type="PROSITE" id="PS50850">
    <property type="entry name" value="MFS"/>
    <property type="match status" value="1"/>
</dbReference>
<evidence type="ECO:0000313" key="10">
    <source>
        <dbReference type="EMBL" id="GHF18774.1"/>
    </source>
</evidence>
<feature type="transmembrane region" description="Helical" evidence="8">
    <location>
        <begin position="168"/>
        <end position="187"/>
    </location>
</feature>
<feature type="transmembrane region" description="Helical" evidence="8">
    <location>
        <begin position="142"/>
        <end position="162"/>
    </location>
</feature>
<sequence length="480" mass="49698">MSTAVGFRSERGPLLLAMMLATGLVAIDSTVIATAVPSIVADIGGFTSFPWLFSIYLLASAVTVPIYAKLADLFGRKPLILWGISVFLLGSILCGFAWDMPSLIVFRAIQGIGAGAILPIVITMVGDIYTLEERARVQGYMASVWAIAAVVGPTLGGVFAQFDLWRGIFFINIPLCLLAGWMIWSRFREKVEPRQHRIDYAGAALLSVSVTLLLLGVLQGGTGWAWDSPQSLAVLGAGALLLVAFVLVERRAAEPILPFWALSRRLLWTTNLLGFCVGAVLIGLTAYVPTFLTVTTGAEPIAAGLALGALTIGWPLAATIAGRLYLRFGFRPTTILGAALLVVSTAGLALSTFSPSIWVVAGLCFLIGAGFGFAAVSSLVAAQSSVDWSERGVVTGTQLFSRSIGQSIGAAALGAVANAVILANGGDETIPSTMEAAAGAVFLGGAIGAAVLLVAAIAMPRVPLVAAEGSPEAPPEAAPA</sequence>
<evidence type="ECO:0000256" key="4">
    <source>
        <dbReference type="ARBA" id="ARBA00022475"/>
    </source>
</evidence>
<keyword evidence="11" id="KW-1185">Reference proteome</keyword>
<evidence type="ECO:0000259" key="9">
    <source>
        <dbReference type="PROSITE" id="PS50850"/>
    </source>
</evidence>
<feature type="transmembrane region" description="Helical" evidence="8">
    <location>
        <begin position="79"/>
        <end position="98"/>
    </location>
</feature>
<evidence type="ECO:0000256" key="6">
    <source>
        <dbReference type="ARBA" id="ARBA00022989"/>
    </source>
</evidence>
<feature type="transmembrane region" description="Helical" evidence="8">
    <location>
        <begin position="230"/>
        <end position="248"/>
    </location>
</feature>
<keyword evidence="4" id="KW-1003">Cell membrane</keyword>
<feature type="transmembrane region" description="Helical" evidence="8">
    <location>
        <begin position="333"/>
        <end position="351"/>
    </location>
</feature>
<dbReference type="Pfam" id="PF07690">
    <property type="entry name" value="MFS_1"/>
    <property type="match status" value="1"/>
</dbReference>
<feature type="transmembrane region" description="Helical" evidence="8">
    <location>
        <begin position="49"/>
        <end position="67"/>
    </location>
</feature>
<gene>
    <name evidence="10" type="ORF">GCM10011600_19660</name>
</gene>
<keyword evidence="6 8" id="KW-1133">Transmembrane helix</keyword>
<dbReference type="PRINTS" id="PR01036">
    <property type="entry name" value="TCRTETB"/>
</dbReference>
<evidence type="ECO:0000256" key="8">
    <source>
        <dbReference type="SAM" id="Phobius"/>
    </source>
</evidence>
<reference evidence="10" key="1">
    <citation type="journal article" date="2014" name="Int. J. Syst. Evol. Microbiol.">
        <title>Complete genome sequence of Corynebacterium casei LMG S-19264T (=DSM 44701T), isolated from a smear-ripened cheese.</title>
        <authorList>
            <consortium name="US DOE Joint Genome Institute (JGI-PGF)"/>
            <person name="Walter F."/>
            <person name="Albersmeier A."/>
            <person name="Kalinowski J."/>
            <person name="Ruckert C."/>
        </authorList>
    </citation>
    <scope>NUCLEOTIDE SEQUENCE</scope>
    <source>
        <strain evidence="10">CGMCC 1.16548</strain>
    </source>
</reference>
<feature type="transmembrane region" description="Helical" evidence="8">
    <location>
        <begin position="199"/>
        <end position="218"/>
    </location>
</feature>
<dbReference type="CDD" id="cd17502">
    <property type="entry name" value="MFS_Azr1_MDR_like"/>
    <property type="match status" value="1"/>
</dbReference>
<feature type="transmembrane region" description="Helical" evidence="8">
    <location>
        <begin position="357"/>
        <end position="382"/>
    </location>
</feature>
<feature type="transmembrane region" description="Helical" evidence="8">
    <location>
        <begin position="301"/>
        <end position="326"/>
    </location>
</feature>
<accession>A0A8J3M1H9</accession>
<dbReference type="PANTHER" id="PTHR23501:SF191">
    <property type="entry name" value="VACUOLAR BASIC AMINO ACID TRANSPORTER 4"/>
    <property type="match status" value="1"/>
</dbReference>
<name>A0A8J3M1H9_9MICO</name>
<comment type="caution">
    <text evidence="10">The sequence shown here is derived from an EMBL/GenBank/DDBJ whole genome shotgun (WGS) entry which is preliminary data.</text>
</comment>
<keyword evidence="3" id="KW-0813">Transport</keyword>
<dbReference type="SUPFAM" id="SSF103473">
    <property type="entry name" value="MFS general substrate transporter"/>
    <property type="match status" value="1"/>
</dbReference>
<comment type="similarity">
    <text evidence="2">Belongs to the major facilitator superfamily. TCR/Tet family.</text>
</comment>
<dbReference type="AlphaFoldDB" id="A0A8J3M1H9"/>
<evidence type="ECO:0000256" key="7">
    <source>
        <dbReference type="ARBA" id="ARBA00023136"/>
    </source>
</evidence>
<keyword evidence="5 8" id="KW-0812">Transmembrane</keyword>
<dbReference type="PANTHER" id="PTHR23501">
    <property type="entry name" value="MAJOR FACILITATOR SUPERFAMILY"/>
    <property type="match status" value="1"/>
</dbReference>
<evidence type="ECO:0000256" key="5">
    <source>
        <dbReference type="ARBA" id="ARBA00022692"/>
    </source>
</evidence>
<dbReference type="Proteomes" id="UP000617531">
    <property type="component" value="Unassembled WGS sequence"/>
</dbReference>
<feature type="transmembrane region" description="Helical" evidence="8">
    <location>
        <begin position="104"/>
        <end position="130"/>
    </location>
</feature>
<feature type="transmembrane region" description="Helical" evidence="8">
    <location>
        <begin position="436"/>
        <end position="458"/>
    </location>
</feature>
<proteinExistence type="inferred from homology"/>
<dbReference type="FunFam" id="1.20.1720.10:FF:000004">
    <property type="entry name" value="EmrB/QacA family drug resistance transporter"/>
    <property type="match status" value="1"/>
</dbReference>
<keyword evidence="7 8" id="KW-0472">Membrane</keyword>
<dbReference type="GO" id="GO:0005886">
    <property type="term" value="C:plasma membrane"/>
    <property type="evidence" value="ECO:0007669"/>
    <property type="project" value="UniProtKB-SubCell"/>
</dbReference>